<dbReference type="AlphaFoldDB" id="R0KSP2"/>
<organism evidence="1 2">
    <name type="scientific">Nosema bombycis (strain CQ1 / CVCC 102059)</name>
    <name type="common">Microsporidian parasite</name>
    <name type="synonym">Pebrine of silkworm</name>
    <dbReference type="NCBI Taxonomy" id="578461"/>
    <lineage>
        <taxon>Eukaryota</taxon>
        <taxon>Fungi</taxon>
        <taxon>Fungi incertae sedis</taxon>
        <taxon>Microsporidia</taxon>
        <taxon>Nosematidae</taxon>
        <taxon>Nosema</taxon>
    </lineage>
</organism>
<dbReference type="EMBL" id="KB909005">
    <property type="protein sequence ID" value="EOB13237.1"/>
    <property type="molecule type" value="Genomic_DNA"/>
</dbReference>
<gene>
    <name evidence="1" type="ORF">NBO_97g0001</name>
</gene>
<proteinExistence type="predicted"/>
<dbReference type="OrthoDB" id="2186859at2759"/>
<reference evidence="1 2" key="1">
    <citation type="journal article" date="2013" name="BMC Genomics">
        <title>Comparative genomics of parasitic silkworm microsporidia reveal an association between genome expansion and host adaptation.</title>
        <authorList>
            <person name="Pan G."/>
            <person name="Xu J."/>
            <person name="Li T."/>
            <person name="Xia Q."/>
            <person name="Liu S.L."/>
            <person name="Zhang G."/>
            <person name="Li S."/>
            <person name="Li C."/>
            <person name="Liu H."/>
            <person name="Yang L."/>
            <person name="Liu T."/>
            <person name="Zhang X."/>
            <person name="Wu Z."/>
            <person name="Fan W."/>
            <person name="Dang X."/>
            <person name="Xiang H."/>
            <person name="Tao M."/>
            <person name="Li Y."/>
            <person name="Hu J."/>
            <person name="Li Z."/>
            <person name="Lin L."/>
            <person name="Luo J."/>
            <person name="Geng L."/>
            <person name="Wang L."/>
            <person name="Long M."/>
            <person name="Wan Y."/>
            <person name="He N."/>
            <person name="Zhang Z."/>
            <person name="Lu C."/>
            <person name="Keeling P.J."/>
            <person name="Wang J."/>
            <person name="Xiang Z."/>
            <person name="Zhou Z."/>
        </authorList>
    </citation>
    <scope>NUCLEOTIDE SEQUENCE [LARGE SCALE GENOMIC DNA]</scope>
    <source>
        <strain evidence="2">CQ1 / CVCC 102059</strain>
    </source>
</reference>
<dbReference type="Pfam" id="PF17006">
    <property type="entry name" value="DUF5087"/>
    <property type="match status" value="1"/>
</dbReference>
<protein>
    <submittedName>
        <fullName evidence="1">Uncharacterized protein</fullName>
    </submittedName>
</protein>
<sequence length="120" mass="14582">MYEYVFSIRILTHYLDWDYTFNTYFNEYLYPRLEEDDSYLLLLGICNFNFYRIFGEIESTKMVNDLLKSKMEKVSTTSILSYLLIKQIDPLISSIWLEENTKELIDQGWSIEYLTKYLIF</sequence>
<keyword evidence="2" id="KW-1185">Reference proteome</keyword>
<dbReference type="HOGENOM" id="CLU_2050296_0_0_1"/>
<evidence type="ECO:0000313" key="1">
    <source>
        <dbReference type="EMBL" id="EOB13237.1"/>
    </source>
</evidence>
<name>R0KSP2_NOSB1</name>
<dbReference type="InterPro" id="IPR031543">
    <property type="entry name" value="DUF5087"/>
</dbReference>
<accession>R0KSP2</accession>
<dbReference type="Proteomes" id="UP000016927">
    <property type="component" value="Unassembled WGS sequence"/>
</dbReference>
<dbReference type="VEuPathDB" id="MicrosporidiaDB:NBO_97g0001"/>
<evidence type="ECO:0000313" key="2">
    <source>
        <dbReference type="Proteomes" id="UP000016927"/>
    </source>
</evidence>